<sequence length="253" mass="29037">MLARLLFWRTRLRRRFQFYCAPSGARCTGYDMDEIVDLLHEAALRACGDGKLILVVHDFGAIYGMLLAARFPELIRCVIALDIGYIELAGLAGPHSCRGLRNLCFFGAMYQWALCLCWLLQLLPLIGHLMRAACFCCRPASCYSYFYLHTRCCYEPAWRESIDWTRYPPQPTLFLHAAWLWPLSKFLRFYDEAWARGLVTRGDGSRALRMRGDHYFFTRRHPFRILPNDLAEVCAAIDAFLDDVPLSAAGCGV</sequence>
<dbReference type="EnsemblProtists" id="EOD07658">
    <property type="protein sequence ID" value="EOD07658"/>
    <property type="gene ID" value="EMIHUDRAFT_218153"/>
</dbReference>
<dbReference type="Proteomes" id="UP000013827">
    <property type="component" value="Unassembled WGS sequence"/>
</dbReference>
<dbReference type="GeneID" id="17253902"/>
<dbReference type="PaxDb" id="2903-EOD07658"/>
<protein>
    <recommendedName>
        <fullName evidence="1">AB hydrolase-1 domain-containing protein</fullName>
    </recommendedName>
</protein>
<keyword evidence="3" id="KW-1185">Reference proteome</keyword>
<evidence type="ECO:0000313" key="2">
    <source>
        <dbReference type="EnsemblProtists" id="EOD07658"/>
    </source>
</evidence>
<reference evidence="2" key="2">
    <citation type="submission" date="2024-10" db="UniProtKB">
        <authorList>
            <consortium name="EnsemblProtists"/>
        </authorList>
    </citation>
    <scope>IDENTIFICATION</scope>
</reference>
<organism evidence="2 3">
    <name type="scientific">Emiliania huxleyi (strain CCMP1516)</name>
    <dbReference type="NCBI Taxonomy" id="280463"/>
    <lineage>
        <taxon>Eukaryota</taxon>
        <taxon>Haptista</taxon>
        <taxon>Haptophyta</taxon>
        <taxon>Prymnesiophyceae</taxon>
        <taxon>Isochrysidales</taxon>
        <taxon>Noelaerhabdaceae</taxon>
        <taxon>Emiliania</taxon>
    </lineage>
</organism>
<reference evidence="3" key="1">
    <citation type="journal article" date="2013" name="Nature">
        <title>Pan genome of the phytoplankton Emiliania underpins its global distribution.</title>
        <authorList>
            <person name="Read B.A."/>
            <person name="Kegel J."/>
            <person name="Klute M.J."/>
            <person name="Kuo A."/>
            <person name="Lefebvre S.C."/>
            <person name="Maumus F."/>
            <person name="Mayer C."/>
            <person name="Miller J."/>
            <person name="Monier A."/>
            <person name="Salamov A."/>
            <person name="Young J."/>
            <person name="Aguilar M."/>
            <person name="Claverie J.M."/>
            <person name="Frickenhaus S."/>
            <person name="Gonzalez K."/>
            <person name="Herman E.K."/>
            <person name="Lin Y.C."/>
            <person name="Napier J."/>
            <person name="Ogata H."/>
            <person name="Sarno A.F."/>
            <person name="Shmutz J."/>
            <person name="Schroeder D."/>
            <person name="de Vargas C."/>
            <person name="Verret F."/>
            <person name="von Dassow P."/>
            <person name="Valentin K."/>
            <person name="Van de Peer Y."/>
            <person name="Wheeler G."/>
            <person name="Dacks J.B."/>
            <person name="Delwiche C.F."/>
            <person name="Dyhrman S.T."/>
            <person name="Glockner G."/>
            <person name="John U."/>
            <person name="Richards T."/>
            <person name="Worden A.Z."/>
            <person name="Zhang X."/>
            <person name="Grigoriev I.V."/>
            <person name="Allen A.E."/>
            <person name="Bidle K."/>
            <person name="Borodovsky M."/>
            <person name="Bowler C."/>
            <person name="Brownlee C."/>
            <person name="Cock J.M."/>
            <person name="Elias M."/>
            <person name="Gladyshev V.N."/>
            <person name="Groth M."/>
            <person name="Guda C."/>
            <person name="Hadaegh A."/>
            <person name="Iglesias-Rodriguez M.D."/>
            <person name="Jenkins J."/>
            <person name="Jones B.M."/>
            <person name="Lawson T."/>
            <person name="Leese F."/>
            <person name="Lindquist E."/>
            <person name="Lobanov A."/>
            <person name="Lomsadze A."/>
            <person name="Malik S.B."/>
            <person name="Marsh M.E."/>
            <person name="Mackinder L."/>
            <person name="Mock T."/>
            <person name="Mueller-Roeber B."/>
            <person name="Pagarete A."/>
            <person name="Parker M."/>
            <person name="Probert I."/>
            <person name="Quesneville H."/>
            <person name="Raines C."/>
            <person name="Rensing S.A."/>
            <person name="Riano-Pachon D.M."/>
            <person name="Richier S."/>
            <person name="Rokitta S."/>
            <person name="Shiraiwa Y."/>
            <person name="Soanes D.M."/>
            <person name="van der Giezen M."/>
            <person name="Wahlund T.M."/>
            <person name="Williams B."/>
            <person name="Wilson W."/>
            <person name="Wolfe G."/>
            <person name="Wurch L.L."/>
        </authorList>
    </citation>
    <scope>NUCLEOTIDE SEQUENCE</scope>
</reference>
<dbReference type="Gene3D" id="3.40.50.1820">
    <property type="entry name" value="alpha/beta hydrolase"/>
    <property type="match status" value="1"/>
</dbReference>
<dbReference type="KEGG" id="ehx:EMIHUDRAFT_218153"/>
<proteinExistence type="predicted"/>
<dbReference type="InterPro" id="IPR029058">
    <property type="entry name" value="AB_hydrolase_fold"/>
</dbReference>
<evidence type="ECO:0000259" key="1">
    <source>
        <dbReference type="Pfam" id="PF00561"/>
    </source>
</evidence>
<dbReference type="AlphaFoldDB" id="A0A0D3I8S3"/>
<dbReference type="HOGENOM" id="CLU_1100210_0_0_1"/>
<dbReference type="Pfam" id="PF00561">
    <property type="entry name" value="Abhydrolase_1"/>
    <property type="match status" value="1"/>
</dbReference>
<dbReference type="InterPro" id="IPR000073">
    <property type="entry name" value="AB_hydrolase_1"/>
</dbReference>
<accession>A0A0D3I8S3</accession>
<dbReference type="RefSeq" id="XP_005760087.1">
    <property type="nucleotide sequence ID" value="XM_005760030.1"/>
</dbReference>
<dbReference type="SUPFAM" id="SSF53474">
    <property type="entry name" value="alpha/beta-Hydrolases"/>
    <property type="match status" value="1"/>
</dbReference>
<evidence type="ECO:0000313" key="3">
    <source>
        <dbReference type="Proteomes" id="UP000013827"/>
    </source>
</evidence>
<feature type="domain" description="AB hydrolase-1" evidence="1">
    <location>
        <begin position="25"/>
        <end position="83"/>
    </location>
</feature>
<name>A0A0D3I8S3_EMIH1</name>